<proteinExistence type="inferred from homology"/>
<keyword evidence="1" id="KW-0347">Helicase</keyword>
<dbReference type="InterPro" id="IPR025476">
    <property type="entry name" value="Helitron_helicase-like"/>
</dbReference>
<dbReference type="InterPro" id="IPR049163">
    <property type="entry name" value="Pif1-like_2B_dom"/>
</dbReference>
<reference evidence="6" key="1">
    <citation type="journal article" date="2025" name="Foods">
        <title>Unveiling the Microbial Signatures of Arabica Coffee Cherries: Insights into Ripeness Specific Diversity, Functional Traits, and Implications for Quality and Safety.</title>
        <authorList>
            <consortium name="RefSeq"/>
            <person name="Tenea G.N."/>
            <person name="Cifuentes V."/>
            <person name="Reyes P."/>
            <person name="Cevallos-Vallejos M."/>
        </authorList>
    </citation>
    <scope>NUCLEOTIDE SEQUENCE [LARGE SCALE GENOMIC DNA]</scope>
</reference>
<dbReference type="Proteomes" id="UP001652660">
    <property type="component" value="Chromosome 7e"/>
</dbReference>
<keyword evidence="6" id="KW-1185">Reference proteome</keyword>
<feature type="domain" description="DNA helicase Pif1-like DEAD-box helicase" evidence="3">
    <location>
        <begin position="1067"/>
        <end position="1272"/>
    </location>
</feature>
<evidence type="ECO:0000256" key="1">
    <source>
        <dbReference type="RuleBase" id="RU363044"/>
    </source>
</evidence>
<dbReference type="EC" id="5.6.2.3" evidence="1"/>
<dbReference type="Gene3D" id="3.40.50.300">
    <property type="entry name" value="P-loop containing nucleotide triphosphate hydrolases"/>
    <property type="match status" value="2"/>
</dbReference>
<protein>
    <recommendedName>
        <fullName evidence="1">ATP-dependent DNA helicase</fullName>
        <ecNumber evidence="1">5.6.2.3</ecNumber>
    </recommendedName>
</protein>
<dbReference type="GO" id="GO:0043139">
    <property type="term" value="F:5'-3' DNA helicase activity"/>
    <property type="evidence" value="ECO:0007669"/>
    <property type="project" value="UniProtKB-EC"/>
</dbReference>
<feature type="region of interest" description="Disordered" evidence="2">
    <location>
        <begin position="1"/>
        <end position="46"/>
    </location>
</feature>
<comment type="catalytic activity">
    <reaction evidence="1">
        <text>ATP + H2O = ADP + phosphate + H(+)</text>
        <dbReference type="Rhea" id="RHEA:13065"/>
        <dbReference type="ChEBI" id="CHEBI:15377"/>
        <dbReference type="ChEBI" id="CHEBI:15378"/>
        <dbReference type="ChEBI" id="CHEBI:30616"/>
        <dbReference type="ChEBI" id="CHEBI:43474"/>
        <dbReference type="ChEBI" id="CHEBI:456216"/>
        <dbReference type="EC" id="5.6.2.3"/>
    </reaction>
</comment>
<comment type="cofactor">
    <cofactor evidence="1">
        <name>Mg(2+)</name>
        <dbReference type="ChEBI" id="CHEBI:18420"/>
    </cofactor>
</comment>
<dbReference type="Pfam" id="PF05970">
    <property type="entry name" value="PIF1"/>
    <property type="match status" value="1"/>
</dbReference>
<dbReference type="OrthoDB" id="1731748at2759"/>
<dbReference type="GO" id="GO:0006281">
    <property type="term" value="P:DNA repair"/>
    <property type="evidence" value="ECO:0007669"/>
    <property type="project" value="UniProtKB-KW"/>
</dbReference>
<reference evidence="7" key="2">
    <citation type="submission" date="2025-08" db="UniProtKB">
        <authorList>
            <consortium name="RefSeq"/>
        </authorList>
    </citation>
    <scope>IDENTIFICATION</scope>
    <source>
        <tissue evidence="7">Leaves</tissue>
    </source>
</reference>
<keyword evidence="1" id="KW-0547">Nucleotide-binding</keyword>
<dbReference type="PANTHER" id="PTHR10492:SF100">
    <property type="entry name" value="ATP-DEPENDENT DNA HELICASE"/>
    <property type="match status" value="1"/>
</dbReference>
<evidence type="ECO:0000256" key="2">
    <source>
        <dbReference type="SAM" id="MobiDB-lite"/>
    </source>
</evidence>
<dbReference type="InterPro" id="IPR010285">
    <property type="entry name" value="DNA_helicase_pif1-like_DEAD"/>
</dbReference>
<dbReference type="InterPro" id="IPR027417">
    <property type="entry name" value="P-loop_NTPase"/>
</dbReference>
<dbReference type="PANTHER" id="PTHR10492">
    <property type="match status" value="1"/>
</dbReference>
<dbReference type="GO" id="GO:0016787">
    <property type="term" value="F:hydrolase activity"/>
    <property type="evidence" value="ECO:0007669"/>
    <property type="project" value="UniProtKB-KW"/>
</dbReference>
<keyword evidence="1" id="KW-0233">DNA recombination</keyword>
<dbReference type="Pfam" id="PF21530">
    <property type="entry name" value="Pif1_2B_dom"/>
    <property type="match status" value="1"/>
</dbReference>
<name>A0A6P6TF43_COFAR</name>
<evidence type="ECO:0000313" key="6">
    <source>
        <dbReference type="Proteomes" id="UP001652660"/>
    </source>
</evidence>
<dbReference type="GO" id="GO:0006310">
    <property type="term" value="P:DNA recombination"/>
    <property type="evidence" value="ECO:0007669"/>
    <property type="project" value="UniProtKB-KW"/>
</dbReference>
<feature type="domain" description="Helitron helicase-like" evidence="4">
    <location>
        <begin position="473"/>
        <end position="654"/>
    </location>
</feature>
<accession>A0A6P6TF43</accession>
<keyword evidence="1" id="KW-0067">ATP-binding</keyword>
<evidence type="ECO:0000259" key="5">
    <source>
        <dbReference type="Pfam" id="PF21530"/>
    </source>
</evidence>
<dbReference type="Pfam" id="PF14214">
    <property type="entry name" value="Helitron_like_N"/>
    <property type="match status" value="1"/>
</dbReference>
<keyword evidence="1" id="KW-0234">DNA repair</keyword>
<evidence type="ECO:0000259" key="4">
    <source>
        <dbReference type="Pfam" id="PF14214"/>
    </source>
</evidence>
<evidence type="ECO:0000259" key="3">
    <source>
        <dbReference type="Pfam" id="PF05970"/>
    </source>
</evidence>
<dbReference type="GO" id="GO:0005524">
    <property type="term" value="F:ATP binding"/>
    <property type="evidence" value="ECO:0007669"/>
    <property type="project" value="UniProtKB-KW"/>
</dbReference>
<organism evidence="6 7">
    <name type="scientific">Coffea arabica</name>
    <name type="common">Arabian coffee</name>
    <dbReference type="NCBI Taxonomy" id="13443"/>
    <lineage>
        <taxon>Eukaryota</taxon>
        <taxon>Viridiplantae</taxon>
        <taxon>Streptophyta</taxon>
        <taxon>Embryophyta</taxon>
        <taxon>Tracheophyta</taxon>
        <taxon>Spermatophyta</taxon>
        <taxon>Magnoliopsida</taxon>
        <taxon>eudicotyledons</taxon>
        <taxon>Gunneridae</taxon>
        <taxon>Pentapetalae</taxon>
        <taxon>asterids</taxon>
        <taxon>lamiids</taxon>
        <taxon>Gentianales</taxon>
        <taxon>Rubiaceae</taxon>
        <taxon>Ixoroideae</taxon>
        <taxon>Gardenieae complex</taxon>
        <taxon>Bertiereae - Coffeeae clade</taxon>
        <taxon>Coffeeae</taxon>
        <taxon>Coffea</taxon>
    </lineage>
</organism>
<sequence length="1534" mass="176317">MGRKRKSISEDERRIQVNQRRRERYAKKAAERQQKTQQSTEYENRFSHGSHAMSFSPIDDTLVDASIHNDVSLSALLKAGCTCFQMPVVSSSDQSAMHFSSTNDTVDEIFATSDCLLPQNILPWTTFQTDIFDDSSAVDLVRSAYIPYCIGPRRRRKNISLLQQIPVHPSVLPDVPDCIFCHAKRFYMEPPKFCCSAGEIHLAETQMPEKLVQLYKANTPEAREFQLCIRSYNNMFAFTSLGVHYDKNFSRRNNGIYTFRVQGQIYHFINPLVPSEGERATNLQLYFYDTQHEIANRMAISSKFRESIIQQLKDILHDNPYSTFIRSLVDLHDLEDHKIFLKSDPGLDQRVYNLPAVSQVAAMWNENDYNTGDGTRNIQIFTKTGSKRILKQYYGCYDTLQYPLIFAKGETGWHKDILRIPRSDVLNQLGSTCQNQNILSIQNCSHIDEVISAEEKVSKKKKIKRPTVSCREYYAYKFQVRDGDQSNLLHIGRLLQQYSVETYIKLETSRLEFHRHRQQHLRTEVYQGLMDSVTSGETSGSRIGKRIILPASFIGGPRDMRRRYMDAMSLVQRYGKPDIFLTMTCNPSWPEIKLHLSDEDEIQNRPDLISRVFRAKIEQLKDDLFKRNLFGEVAAYTYVIEFQKRGLPHAHFLIILKQGSKMFSPEAYDRIVSAELPDPKESPYLYSLVIKHMLHGPCGTLNPNNPCMRQNGKCRNNYPKEFSAYTKHARNSYPVYRRRNDGKNVIIREHLLDNRWVVPYNAYLLAKFDCHINVEICSAIEAVKYIYKYIYKGHDKVMYQITTHQTKNIIDEIHNFQSARWICAPEAMWRIFAFDLTNIHPSVMTMHLHLENYQPISFTQDQILQDVLRNERNLRTMLTEFLSMNRTNKRAQDLNCLYREFPRYFTWDEGDRIWIDRKRGEVIGRINTAHPVEGERYYLRMLLMHTDSGFDECLSEALVYKMPCSLRQLFAVLLVHCTPTNPRDAWLKFENHLSEDIRQNLALSQQQVQIQVLNLIDQHLQIMGKDITDYNLTDIPYQMLCADKSVKEIEVEYQIPISDEDLAAVSMLNSAQKSAFDKIMQKINENAPAAFFIDGPGGTGKSFLYKALLATVRSRGYIALATATSGAAASLLPGGRTAHSRFKIPLHQDIKQTCNISKQSSISKLLKLAKLIIWDEATMAKKYAIESFDAMLRDILDCDTIFGGKIIVFGGDFRQTLPVVRRGQKDDYISASLVNSYIWPHLQKMHLTENMRARLDPQFSDLLLRIGNGTEPTFGDSKIQLPLSILIPFMNDAVSLDQLISAVYPSLTDFIHNSSNVTNRAILTTTNDFVHDVNNLLIQRFPGQETRYMSFDQTLDPSKQADHGDFLNTIQPPGLPHHELILKPCCPIILLRNLNPAQGLCNGTRLICLNFARNLIHAQITSGNHSGKQVFIPRIPLHSSNDESYPIPFKRTQFPVSLCFAMTINKSQGQTLDFVGIYLKEPVFSHGQLYVAMSRARTAEKLKILLRPVVLEYMADSSTRNIVYEEILAAATAT</sequence>
<dbReference type="CDD" id="cd18809">
    <property type="entry name" value="SF1_C_RecD"/>
    <property type="match status" value="1"/>
</dbReference>
<keyword evidence="1" id="KW-0378">Hydrolase</keyword>
<dbReference type="RefSeq" id="XP_027077088.2">
    <property type="nucleotide sequence ID" value="XM_027221287.2"/>
</dbReference>
<dbReference type="SUPFAM" id="SSF52540">
    <property type="entry name" value="P-loop containing nucleoside triphosphate hydrolases"/>
    <property type="match status" value="2"/>
</dbReference>
<feature type="domain" description="DNA helicase Pif1-like 2B" evidence="5">
    <location>
        <begin position="1365"/>
        <end position="1410"/>
    </location>
</feature>
<gene>
    <name evidence="7" type="primary">LOC113700854</name>
</gene>
<dbReference type="GO" id="GO:0000723">
    <property type="term" value="P:telomere maintenance"/>
    <property type="evidence" value="ECO:0007669"/>
    <property type="project" value="InterPro"/>
</dbReference>
<evidence type="ECO:0000313" key="7">
    <source>
        <dbReference type="RefSeq" id="XP_027077088.2"/>
    </source>
</evidence>
<comment type="similarity">
    <text evidence="1">Belongs to the helicase family.</text>
</comment>
<dbReference type="GeneID" id="113700854"/>
<keyword evidence="1" id="KW-0227">DNA damage</keyword>